<reference evidence="6 9" key="2">
    <citation type="journal article" date="2014" name="BMC Genomics">
        <title>An improved genome release (version Mt4.0) for the model legume Medicago truncatula.</title>
        <authorList>
            <person name="Tang H."/>
            <person name="Krishnakumar V."/>
            <person name="Bidwell S."/>
            <person name="Rosen B."/>
            <person name="Chan A."/>
            <person name="Zhou S."/>
            <person name="Gentzbittel L."/>
            <person name="Childs K.L."/>
            <person name="Yandell M."/>
            <person name="Gundlach H."/>
            <person name="Mayer K.F."/>
            <person name="Schwartz D.C."/>
            <person name="Town C.D."/>
        </authorList>
    </citation>
    <scope>GENOME REANNOTATION</scope>
    <source>
        <strain evidence="8 9">cv. Jemalong A17</strain>
    </source>
</reference>
<organism evidence="6 9">
    <name type="scientific">Medicago truncatula</name>
    <name type="common">Barrel medic</name>
    <name type="synonym">Medicago tribuloides</name>
    <dbReference type="NCBI Taxonomy" id="3880"/>
    <lineage>
        <taxon>Eukaryota</taxon>
        <taxon>Viridiplantae</taxon>
        <taxon>Streptophyta</taxon>
        <taxon>Embryophyta</taxon>
        <taxon>Tracheophyta</taxon>
        <taxon>Spermatophyta</taxon>
        <taxon>Magnoliopsida</taxon>
        <taxon>eudicotyledons</taxon>
        <taxon>Gunneridae</taxon>
        <taxon>Pentapetalae</taxon>
        <taxon>rosids</taxon>
        <taxon>fabids</taxon>
        <taxon>Fabales</taxon>
        <taxon>Fabaceae</taxon>
        <taxon>Papilionoideae</taxon>
        <taxon>50 kb inversion clade</taxon>
        <taxon>NPAAA clade</taxon>
        <taxon>Hologalegina</taxon>
        <taxon>IRL clade</taxon>
        <taxon>Trifolieae</taxon>
        <taxon>Medicago</taxon>
    </lineage>
</organism>
<dbReference type="KEGG" id="mtr:11436429"/>
<dbReference type="SUPFAM" id="SSF52540">
    <property type="entry name" value="P-loop containing nucleoside triphosphate hydrolases"/>
    <property type="match status" value="1"/>
</dbReference>
<dbReference type="InterPro" id="IPR000157">
    <property type="entry name" value="TIR_dom"/>
</dbReference>
<dbReference type="OMA" id="IMECREN"/>
<dbReference type="InterPro" id="IPR044974">
    <property type="entry name" value="Disease_R_plants"/>
</dbReference>
<feature type="compositionally biased region" description="Basic and acidic residues" evidence="4">
    <location>
        <begin position="1024"/>
        <end position="1034"/>
    </location>
</feature>
<dbReference type="HOGENOM" id="CLU_001561_1_1_1"/>
<dbReference type="Gene3D" id="3.40.50.300">
    <property type="entry name" value="P-loop containing nucleotide triphosphate hydrolases"/>
    <property type="match status" value="1"/>
</dbReference>
<dbReference type="Gramene" id="rna30878">
    <property type="protein sequence ID" value="RHN55660.1"/>
    <property type="gene ID" value="gene30878"/>
</dbReference>
<dbReference type="PROSITE" id="PS50104">
    <property type="entry name" value="TIR"/>
    <property type="match status" value="1"/>
</dbReference>
<dbReference type="EMBL" id="PSQE01000005">
    <property type="protein sequence ID" value="RHN55660.1"/>
    <property type="molecule type" value="Genomic_DNA"/>
</dbReference>
<dbReference type="InterPro" id="IPR058192">
    <property type="entry name" value="WHD_ROQ1-like"/>
</dbReference>
<dbReference type="FunFam" id="3.40.50.10140:FF:000007">
    <property type="entry name" value="Disease resistance protein (TIR-NBS-LRR class)"/>
    <property type="match status" value="1"/>
</dbReference>
<evidence type="ECO:0000256" key="4">
    <source>
        <dbReference type="SAM" id="MobiDB-lite"/>
    </source>
</evidence>
<evidence type="ECO:0000313" key="9">
    <source>
        <dbReference type="Proteomes" id="UP000002051"/>
    </source>
</evidence>
<dbReference type="Gene3D" id="3.80.10.10">
    <property type="entry name" value="Ribonuclease Inhibitor"/>
    <property type="match status" value="1"/>
</dbReference>
<keyword evidence="9" id="KW-1185">Reference proteome</keyword>
<dbReference type="OrthoDB" id="1901675at2759"/>
<proteinExistence type="predicted"/>
<dbReference type="InterPro" id="IPR042197">
    <property type="entry name" value="Apaf_helical"/>
</dbReference>
<evidence type="ECO:0000313" key="7">
    <source>
        <dbReference type="EMBL" id="RHN55660.1"/>
    </source>
</evidence>
<keyword evidence="1" id="KW-0433">Leucine-rich repeat</keyword>
<reference evidence="6 9" key="1">
    <citation type="journal article" date="2011" name="Nature">
        <title>The Medicago genome provides insight into the evolution of rhizobial symbioses.</title>
        <authorList>
            <person name="Young N.D."/>
            <person name="Debelle F."/>
            <person name="Oldroyd G.E."/>
            <person name="Geurts R."/>
            <person name="Cannon S.B."/>
            <person name="Udvardi M.K."/>
            <person name="Benedito V.A."/>
            <person name="Mayer K.F."/>
            <person name="Gouzy J."/>
            <person name="Schoof H."/>
            <person name="Van de Peer Y."/>
            <person name="Proost S."/>
            <person name="Cook D.R."/>
            <person name="Meyers B.C."/>
            <person name="Spannagl M."/>
            <person name="Cheung F."/>
            <person name="De Mita S."/>
            <person name="Krishnakumar V."/>
            <person name="Gundlach H."/>
            <person name="Zhou S."/>
            <person name="Mudge J."/>
            <person name="Bharti A.K."/>
            <person name="Murray J.D."/>
            <person name="Naoumkina M.A."/>
            <person name="Rosen B."/>
            <person name="Silverstein K.A."/>
            <person name="Tang H."/>
            <person name="Rombauts S."/>
            <person name="Zhao P.X."/>
            <person name="Zhou P."/>
            <person name="Barbe V."/>
            <person name="Bardou P."/>
            <person name="Bechner M."/>
            <person name="Bellec A."/>
            <person name="Berger A."/>
            <person name="Berges H."/>
            <person name="Bidwell S."/>
            <person name="Bisseling T."/>
            <person name="Choisne N."/>
            <person name="Couloux A."/>
            <person name="Denny R."/>
            <person name="Deshpande S."/>
            <person name="Dai X."/>
            <person name="Doyle J.J."/>
            <person name="Dudez A.M."/>
            <person name="Farmer A.D."/>
            <person name="Fouteau S."/>
            <person name="Franken C."/>
            <person name="Gibelin C."/>
            <person name="Gish J."/>
            <person name="Goldstein S."/>
            <person name="Gonzalez A.J."/>
            <person name="Green P.J."/>
            <person name="Hallab A."/>
            <person name="Hartog M."/>
            <person name="Hua A."/>
            <person name="Humphray S.J."/>
            <person name="Jeong D.H."/>
            <person name="Jing Y."/>
            <person name="Jocker A."/>
            <person name="Kenton S.M."/>
            <person name="Kim D.J."/>
            <person name="Klee K."/>
            <person name="Lai H."/>
            <person name="Lang C."/>
            <person name="Lin S."/>
            <person name="Macmil S.L."/>
            <person name="Magdelenat G."/>
            <person name="Matthews L."/>
            <person name="McCorrison J."/>
            <person name="Monaghan E.L."/>
            <person name="Mun J.H."/>
            <person name="Najar F.Z."/>
            <person name="Nicholson C."/>
            <person name="Noirot C."/>
            <person name="O'Bleness M."/>
            <person name="Paule C.R."/>
            <person name="Poulain J."/>
            <person name="Prion F."/>
            <person name="Qin B."/>
            <person name="Qu C."/>
            <person name="Retzel E.F."/>
            <person name="Riddle C."/>
            <person name="Sallet E."/>
            <person name="Samain S."/>
            <person name="Samson N."/>
            <person name="Sanders I."/>
            <person name="Saurat O."/>
            <person name="Scarpelli C."/>
            <person name="Schiex T."/>
            <person name="Segurens B."/>
            <person name="Severin A.J."/>
            <person name="Sherrier D.J."/>
            <person name="Shi R."/>
            <person name="Sims S."/>
            <person name="Singer S.R."/>
            <person name="Sinharoy S."/>
            <person name="Sterck L."/>
            <person name="Viollet A."/>
            <person name="Wang B.B."/>
            <person name="Wang K."/>
            <person name="Wang M."/>
            <person name="Wang X."/>
            <person name="Warfsmann J."/>
            <person name="Weissenbach J."/>
            <person name="White D.D."/>
            <person name="White J.D."/>
            <person name="Wiley G.B."/>
            <person name="Wincker P."/>
            <person name="Xing Y."/>
            <person name="Yang L."/>
            <person name="Yao Z."/>
            <person name="Ying F."/>
            <person name="Zhai J."/>
            <person name="Zhou L."/>
            <person name="Zuber A."/>
            <person name="Denarie J."/>
            <person name="Dixon R.A."/>
            <person name="May G.D."/>
            <person name="Schwartz D.C."/>
            <person name="Rogers J."/>
            <person name="Quetier F."/>
            <person name="Town C.D."/>
            <person name="Roe B.A."/>
        </authorList>
    </citation>
    <scope>NUCLEOTIDE SEQUENCE [LARGE SCALE GENOMIC DNA]</scope>
    <source>
        <strain evidence="6">A17</strain>
        <strain evidence="8 9">cv. Jemalong A17</strain>
    </source>
</reference>
<feature type="domain" description="TIR" evidence="5">
    <location>
        <begin position="10"/>
        <end position="175"/>
    </location>
</feature>
<protein>
    <submittedName>
        <fullName evidence="6">Disease resistance protein (TIR-NBS-LRR class)</fullName>
    </submittedName>
    <submittedName>
        <fullName evidence="7">Putative TIR domain, P-loop containing nucleoside triphosphate hydrolase</fullName>
    </submittedName>
</protein>
<keyword evidence="2" id="KW-0677">Repeat</keyword>
<dbReference type="PRINTS" id="PR00364">
    <property type="entry name" value="DISEASERSIST"/>
</dbReference>
<dbReference type="PaxDb" id="3880-AES97242"/>
<dbReference type="SMART" id="SM00255">
    <property type="entry name" value="TIR"/>
    <property type="match status" value="1"/>
</dbReference>
<dbReference type="Proteomes" id="UP000002051">
    <property type="component" value="Chromosome 5"/>
</dbReference>
<dbReference type="SUPFAM" id="SSF52058">
    <property type="entry name" value="L domain-like"/>
    <property type="match status" value="1"/>
</dbReference>
<gene>
    <name evidence="8" type="primary">11436429</name>
    <name evidence="6" type="ordered locus">MTR_5g047530</name>
    <name evidence="7" type="ORF">MtrunA17_Chr5g0420341</name>
</gene>
<evidence type="ECO:0000313" key="8">
    <source>
        <dbReference type="EnsemblPlants" id="AES97242"/>
    </source>
</evidence>
<dbReference type="EMBL" id="CM001221">
    <property type="protein sequence ID" value="AES97242.1"/>
    <property type="molecule type" value="Genomic_DNA"/>
</dbReference>
<dbReference type="eggNOG" id="ENOG502QQJE">
    <property type="taxonomic scope" value="Eukaryota"/>
</dbReference>
<dbReference type="Pfam" id="PF01582">
    <property type="entry name" value="TIR"/>
    <property type="match status" value="1"/>
</dbReference>
<evidence type="ECO:0000313" key="6">
    <source>
        <dbReference type="EMBL" id="AES97242.1"/>
    </source>
</evidence>
<dbReference type="SUPFAM" id="SSF52200">
    <property type="entry name" value="Toll/Interleukin receptor TIR domain"/>
    <property type="match status" value="1"/>
</dbReference>
<feature type="region of interest" description="Disordered" evidence="4">
    <location>
        <begin position="1012"/>
        <end position="1047"/>
    </location>
</feature>
<dbReference type="GO" id="GO:0006952">
    <property type="term" value="P:defense response"/>
    <property type="evidence" value="ECO:0007669"/>
    <property type="project" value="InterPro"/>
</dbReference>
<dbReference type="GO" id="GO:0007165">
    <property type="term" value="P:signal transduction"/>
    <property type="evidence" value="ECO:0007669"/>
    <property type="project" value="InterPro"/>
</dbReference>
<dbReference type="EnsemblPlants" id="AES97242">
    <property type="protein sequence ID" value="AES97242"/>
    <property type="gene ID" value="MTR_5g047530"/>
</dbReference>
<dbReference type="PANTHER" id="PTHR11017">
    <property type="entry name" value="LEUCINE-RICH REPEAT-CONTAINING PROTEIN"/>
    <property type="match status" value="1"/>
</dbReference>
<dbReference type="InterPro" id="IPR032675">
    <property type="entry name" value="LRR_dom_sf"/>
</dbReference>
<dbReference type="Gene3D" id="1.10.8.430">
    <property type="entry name" value="Helical domain of apoptotic protease-activating factors"/>
    <property type="match status" value="1"/>
</dbReference>
<dbReference type="GO" id="GO:0043531">
    <property type="term" value="F:ADP binding"/>
    <property type="evidence" value="ECO:0007669"/>
    <property type="project" value="InterPro"/>
</dbReference>
<reference evidence="7" key="4">
    <citation type="journal article" date="2018" name="Nat. Plants">
        <title>Whole-genome landscape of Medicago truncatula symbiotic genes.</title>
        <authorList>
            <person name="Pecrix Y."/>
            <person name="Gamas P."/>
            <person name="Carrere S."/>
        </authorList>
    </citation>
    <scope>NUCLEOTIDE SEQUENCE</scope>
    <source>
        <tissue evidence="7">Leaves</tissue>
    </source>
</reference>
<dbReference type="PANTHER" id="PTHR11017:SF560">
    <property type="entry name" value="RESISTANCE PROTEIN (TIR-NBS-LRR CLASS), PUTATIVE-RELATED"/>
    <property type="match status" value="1"/>
</dbReference>
<name>G7JY83_MEDTR</name>
<evidence type="ECO:0000256" key="3">
    <source>
        <dbReference type="ARBA" id="ARBA00023027"/>
    </source>
</evidence>
<keyword evidence="3" id="KW-0520">NAD</keyword>
<evidence type="ECO:0000256" key="2">
    <source>
        <dbReference type="ARBA" id="ARBA00022737"/>
    </source>
</evidence>
<dbReference type="InterPro" id="IPR002182">
    <property type="entry name" value="NB-ARC"/>
</dbReference>
<accession>G7JY83</accession>
<dbReference type="Pfam" id="PF00931">
    <property type="entry name" value="NB-ARC"/>
    <property type="match status" value="1"/>
</dbReference>
<dbReference type="Pfam" id="PF23282">
    <property type="entry name" value="WHD_ROQ1"/>
    <property type="match status" value="1"/>
</dbReference>
<dbReference type="AlphaFoldDB" id="G7JY83"/>
<dbReference type="Proteomes" id="UP000265566">
    <property type="component" value="Chromosome 5"/>
</dbReference>
<dbReference type="InterPro" id="IPR035897">
    <property type="entry name" value="Toll_tir_struct_dom_sf"/>
</dbReference>
<evidence type="ECO:0000259" key="5">
    <source>
        <dbReference type="PROSITE" id="PS50104"/>
    </source>
</evidence>
<evidence type="ECO:0000256" key="1">
    <source>
        <dbReference type="ARBA" id="ARBA00022614"/>
    </source>
</evidence>
<keyword evidence="7" id="KW-0378">Hydrolase</keyword>
<dbReference type="InterPro" id="IPR027417">
    <property type="entry name" value="P-loop_NTPase"/>
</dbReference>
<reference evidence="8" key="3">
    <citation type="submission" date="2015-04" db="UniProtKB">
        <authorList>
            <consortium name="EnsemblPlants"/>
        </authorList>
    </citation>
    <scope>IDENTIFICATION</scope>
    <source>
        <strain evidence="8">cv. Jemalong A17</strain>
    </source>
</reference>
<sequence length="1047" mass="117872">MSSSSDDHPWTYDVFISFRGEDTRNTIVSHLYAALQNSGVYTFLDDQKLTKGEVLGPALRKAIEESKIFIVVLSPDYAGSSWCLRELVHIMDCHESYGRIVLPVFYGVEPSEVRKQSGDFGKALKLTATKREDQLLSMWKTALTKVGNLAGWDYNIFRNEGELVELIVEDILRKLDISLLSITEFPIGLESHVQQITKIIDDQSCKVCIIGIWGMGGLGKTTTAKALYNQIHRRFQGRTSFLESIREVCDNNSGGVITLQEQLLLDLLEIKQKIHSIALGKTKIMTRLQRQKVLVVLDDVTKSEQLKALCANPKLLGSGSVLIITTRDLRLLKSFKVDHVYTMTEMDKHQSLELFSCHAFQQPNPRDKFSELSRNVVAYCKGLPLALEVLGCYLSERTEKEWRDALQILEKIPNNDVQQILRISYDGLEDYTKQDIFLDICCFFIGKNRADVTEILNGCGLHADIGISILIERSLVKVEKNNTLGMHDLLRDMGRSIAGESSIKEPAKHSRLWFHDDVNDVLLKKNGTEIVEGLIFELPITHRTRFGTNAFQDMKKLRLLKLDGVDLIGDYGLISKQLRWVDWQRPTFKCIPDDSDLGNLVVFELKHSNIGQVWQEPKLLDKLKILNVSHNKYLKITPDFSKLPNLEKLIMMECPSLIEVHQSIGDLKNIVLINLRDCKSLANLPREIYQLISVKTLILSGCSKIEKLEEDIMQMESLTALIAANTGIKQVPYSIARSKSIGYISLCGYEGLSHDVFPSLIWSWMSPTRNSLSHVFPFAGNSLSLVSLDVESNNMDYQSPMVTVLSKLRCVWFQCHSENQLTQELRRFIDDLYDVNFTELETTSHGHQIKNLFLKSLVIGMGSSQIVTDTLGKSLAQGLATNSSDSFLPGDNYPSWLAYKCEGSSVLFQVPEDSGSCMKGIALCVVYSSTPQNLPIECITSVLIINYTKLTIQIYKDDTIMSFNDEDWEGVLSNLKVGDNVEIFVAIGHGFTVKETAAYLIYGQPTAVEIEPIPEVDAQPSPDAKTEPSPEVEAHSSPYAKRRRLSI</sequence>
<dbReference type="Gene3D" id="3.40.50.10140">
    <property type="entry name" value="Toll/interleukin-1 receptor homology (TIR) domain"/>
    <property type="match status" value="1"/>
</dbReference>
<dbReference type="GO" id="GO:0016787">
    <property type="term" value="F:hydrolase activity"/>
    <property type="evidence" value="ECO:0007669"/>
    <property type="project" value="UniProtKB-KW"/>
</dbReference>